<evidence type="ECO:0000256" key="3">
    <source>
        <dbReference type="ARBA" id="ARBA00023002"/>
    </source>
</evidence>
<reference evidence="6 7" key="1">
    <citation type="journal article" date="2009" name="Int. J. Syst. Evol. Microbiol.">
        <title>Paenibacillus contaminans sp. nov., isolated from a contaminated laboratory plate.</title>
        <authorList>
            <person name="Chou J.H."/>
            <person name="Lee J.H."/>
            <person name="Lin M.C."/>
            <person name="Chang P.S."/>
            <person name="Arun A.B."/>
            <person name="Young C.C."/>
            <person name="Chen W.M."/>
        </authorList>
    </citation>
    <scope>NUCLEOTIDE SEQUENCE [LARGE SCALE GENOMIC DNA]</scope>
    <source>
        <strain evidence="6 7">CKOBP-6</strain>
    </source>
</reference>
<evidence type="ECO:0000313" key="6">
    <source>
        <dbReference type="EMBL" id="RAV21100.1"/>
    </source>
</evidence>
<dbReference type="InterPro" id="IPR050129">
    <property type="entry name" value="Zn_alcohol_dh"/>
</dbReference>
<dbReference type="InterPro" id="IPR013149">
    <property type="entry name" value="ADH-like_C"/>
</dbReference>
<evidence type="ECO:0000256" key="2">
    <source>
        <dbReference type="ARBA" id="ARBA00022833"/>
    </source>
</evidence>
<dbReference type="PANTHER" id="PTHR43401:SF2">
    <property type="entry name" value="L-THREONINE 3-DEHYDROGENASE"/>
    <property type="match status" value="1"/>
</dbReference>
<dbReference type="InterPro" id="IPR011032">
    <property type="entry name" value="GroES-like_sf"/>
</dbReference>
<evidence type="ECO:0000256" key="1">
    <source>
        <dbReference type="ARBA" id="ARBA00022723"/>
    </source>
</evidence>
<dbReference type="Proteomes" id="UP000250369">
    <property type="component" value="Unassembled WGS sequence"/>
</dbReference>
<feature type="domain" description="Enoyl reductase (ER)" evidence="5">
    <location>
        <begin position="8"/>
        <end position="330"/>
    </location>
</feature>
<dbReference type="Gene3D" id="3.40.50.720">
    <property type="entry name" value="NAD(P)-binding Rossmann-like Domain"/>
    <property type="match status" value="1"/>
</dbReference>
<dbReference type="AlphaFoldDB" id="A0A329MNE8"/>
<dbReference type="InterPro" id="IPR036291">
    <property type="entry name" value="NAD(P)-bd_dom_sf"/>
</dbReference>
<comment type="caution">
    <text evidence="6">The sequence shown here is derived from an EMBL/GenBank/DDBJ whole genome shotgun (WGS) entry which is preliminary data.</text>
</comment>
<dbReference type="OrthoDB" id="9777057at2"/>
<proteinExistence type="inferred from homology"/>
<dbReference type="Gene3D" id="3.90.180.10">
    <property type="entry name" value="Medium-chain alcohol dehydrogenases, catalytic domain"/>
    <property type="match status" value="1"/>
</dbReference>
<dbReference type="Pfam" id="PF00107">
    <property type="entry name" value="ADH_zinc_N"/>
    <property type="match status" value="1"/>
</dbReference>
<keyword evidence="2 4" id="KW-0862">Zinc</keyword>
<dbReference type="EMBL" id="QMFB01000006">
    <property type="protein sequence ID" value="RAV21100.1"/>
    <property type="molecule type" value="Genomic_DNA"/>
</dbReference>
<dbReference type="InterPro" id="IPR020843">
    <property type="entry name" value="ER"/>
</dbReference>
<evidence type="ECO:0000256" key="4">
    <source>
        <dbReference type="RuleBase" id="RU361277"/>
    </source>
</evidence>
<comment type="cofactor">
    <cofactor evidence="4">
        <name>Zn(2+)</name>
        <dbReference type="ChEBI" id="CHEBI:29105"/>
    </cofactor>
</comment>
<keyword evidence="3" id="KW-0560">Oxidoreductase</keyword>
<accession>A0A329MNE8</accession>
<dbReference type="Pfam" id="PF08240">
    <property type="entry name" value="ADH_N"/>
    <property type="match status" value="1"/>
</dbReference>
<dbReference type="InterPro" id="IPR013154">
    <property type="entry name" value="ADH-like_N"/>
</dbReference>
<protein>
    <submittedName>
        <fullName evidence="6">Alcohol dehydrogenase</fullName>
    </submittedName>
</protein>
<sequence length="333" mass="35871">MKALVYEGPRIMEMRNVPIPVPEADEVLIRVEQAGICGSELSGYLGHNSLRKPPLIMGHEFSGTVEASGSSAKRFGNGDRVTVNPLLSCGSCSFCIRGNGHLCPSRKLLGAGKPGAFAEWIVVPERNVYRLEDHVSFEEGAMAEPFAVAVHITELLRLAPDDRLLIAGAGPIGMLVLQAARQYGVTDIAVLDINPERLNIIRDLGGVAAESYEALPEEWTKTGFDAAVDAVGLGVTRRQCINSVRAGGKVVFSGLHEADSALPVNTAVRNEVTMTGAFAYSSADFERALQWIGKGKMNMLPWTVKYPLEQGAECFEKLLNAPGKIAKILLTLK</sequence>
<dbReference type="PANTHER" id="PTHR43401">
    <property type="entry name" value="L-THREONINE 3-DEHYDROGENASE"/>
    <property type="match status" value="1"/>
</dbReference>
<dbReference type="SUPFAM" id="SSF51735">
    <property type="entry name" value="NAD(P)-binding Rossmann-fold domains"/>
    <property type="match status" value="1"/>
</dbReference>
<keyword evidence="1 4" id="KW-0479">Metal-binding</keyword>
<dbReference type="SUPFAM" id="SSF50129">
    <property type="entry name" value="GroES-like"/>
    <property type="match status" value="1"/>
</dbReference>
<dbReference type="GO" id="GO:0008270">
    <property type="term" value="F:zinc ion binding"/>
    <property type="evidence" value="ECO:0007669"/>
    <property type="project" value="InterPro"/>
</dbReference>
<gene>
    <name evidence="6" type="ORF">DQG23_12630</name>
</gene>
<dbReference type="GO" id="GO:0016491">
    <property type="term" value="F:oxidoreductase activity"/>
    <property type="evidence" value="ECO:0007669"/>
    <property type="project" value="UniProtKB-KW"/>
</dbReference>
<comment type="similarity">
    <text evidence="4">Belongs to the zinc-containing alcohol dehydrogenase family.</text>
</comment>
<dbReference type="PROSITE" id="PS00059">
    <property type="entry name" value="ADH_ZINC"/>
    <property type="match status" value="1"/>
</dbReference>
<dbReference type="InterPro" id="IPR002328">
    <property type="entry name" value="ADH_Zn_CS"/>
</dbReference>
<dbReference type="CDD" id="cd08236">
    <property type="entry name" value="sugar_DH"/>
    <property type="match status" value="1"/>
</dbReference>
<evidence type="ECO:0000313" key="7">
    <source>
        <dbReference type="Proteomes" id="UP000250369"/>
    </source>
</evidence>
<name>A0A329MNE8_9BACL</name>
<evidence type="ECO:0000259" key="5">
    <source>
        <dbReference type="SMART" id="SM00829"/>
    </source>
</evidence>
<dbReference type="SMART" id="SM00829">
    <property type="entry name" value="PKS_ER"/>
    <property type="match status" value="1"/>
</dbReference>
<organism evidence="6 7">
    <name type="scientific">Paenibacillus contaminans</name>
    <dbReference type="NCBI Taxonomy" id="450362"/>
    <lineage>
        <taxon>Bacteria</taxon>
        <taxon>Bacillati</taxon>
        <taxon>Bacillota</taxon>
        <taxon>Bacilli</taxon>
        <taxon>Bacillales</taxon>
        <taxon>Paenibacillaceae</taxon>
        <taxon>Paenibacillus</taxon>
    </lineage>
</organism>
<keyword evidence="7" id="KW-1185">Reference proteome</keyword>